<evidence type="ECO:0000313" key="2">
    <source>
        <dbReference type="EMBL" id="GFG32344.1"/>
    </source>
</evidence>
<dbReference type="InterPro" id="IPR004875">
    <property type="entry name" value="DDE_SF_endonuclease_dom"/>
</dbReference>
<evidence type="ECO:0000313" key="3">
    <source>
        <dbReference type="Proteomes" id="UP000502823"/>
    </source>
</evidence>
<dbReference type="Proteomes" id="UP000502823">
    <property type="component" value="Unassembled WGS sequence"/>
</dbReference>
<dbReference type="PANTHER" id="PTHR19303">
    <property type="entry name" value="TRANSPOSON"/>
    <property type="match status" value="1"/>
</dbReference>
<proteinExistence type="predicted"/>
<feature type="non-terminal residue" evidence="2">
    <location>
        <position position="122"/>
    </location>
</feature>
<dbReference type="OrthoDB" id="8028413at2759"/>
<gene>
    <name evidence="2" type="ORF">Cfor_11884</name>
</gene>
<dbReference type="EMBL" id="BLKM01000359">
    <property type="protein sequence ID" value="GFG32344.1"/>
    <property type="molecule type" value="Genomic_DNA"/>
</dbReference>
<dbReference type="GO" id="GO:0003677">
    <property type="term" value="F:DNA binding"/>
    <property type="evidence" value="ECO:0007669"/>
    <property type="project" value="TreeGrafter"/>
</dbReference>
<dbReference type="PANTHER" id="PTHR19303:SF74">
    <property type="entry name" value="POGO TRANSPOSABLE ELEMENT WITH KRAB DOMAIN"/>
    <property type="match status" value="1"/>
</dbReference>
<dbReference type="InParanoid" id="A0A6L2PIV6"/>
<reference evidence="3" key="1">
    <citation type="submission" date="2020-01" db="EMBL/GenBank/DDBJ databases">
        <title>Draft genome sequence of the Termite Coptotermes fromosanus.</title>
        <authorList>
            <person name="Itakura S."/>
            <person name="Yosikawa Y."/>
            <person name="Umezawa K."/>
        </authorList>
    </citation>
    <scope>NUCLEOTIDE SEQUENCE [LARGE SCALE GENOMIC DNA]</scope>
</reference>
<sequence>MHDALMIKAPEGSLGLVKSPTSGWMTGPLFFKVLEHTKKNTHCSKEPIVVLLDNHHSHCTLDEIIYCTEDGTVMCTFPPHCTHLLQPLDVAVMGPFKKKVAQKQNSWLLSNPGKTISIHNLP</sequence>
<dbReference type="Pfam" id="PF03184">
    <property type="entry name" value="DDE_1"/>
    <property type="match status" value="1"/>
</dbReference>
<dbReference type="InterPro" id="IPR050863">
    <property type="entry name" value="CenT-Element_Derived"/>
</dbReference>
<dbReference type="GO" id="GO:0005634">
    <property type="term" value="C:nucleus"/>
    <property type="evidence" value="ECO:0007669"/>
    <property type="project" value="TreeGrafter"/>
</dbReference>
<comment type="caution">
    <text evidence="2">The sequence shown here is derived from an EMBL/GenBank/DDBJ whole genome shotgun (WGS) entry which is preliminary data.</text>
</comment>
<organism evidence="2 3">
    <name type="scientific">Coptotermes formosanus</name>
    <name type="common">Formosan subterranean termite</name>
    <dbReference type="NCBI Taxonomy" id="36987"/>
    <lineage>
        <taxon>Eukaryota</taxon>
        <taxon>Metazoa</taxon>
        <taxon>Ecdysozoa</taxon>
        <taxon>Arthropoda</taxon>
        <taxon>Hexapoda</taxon>
        <taxon>Insecta</taxon>
        <taxon>Pterygota</taxon>
        <taxon>Neoptera</taxon>
        <taxon>Polyneoptera</taxon>
        <taxon>Dictyoptera</taxon>
        <taxon>Blattodea</taxon>
        <taxon>Blattoidea</taxon>
        <taxon>Termitoidae</taxon>
        <taxon>Rhinotermitidae</taxon>
        <taxon>Coptotermes</taxon>
    </lineage>
</organism>
<protein>
    <recommendedName>
        <fullName evidence="1">DDE-1 domain-containing protein</fullName>
    </recommendedName>
</protein>
<keyword evidence="3" id="KW-1185">Reference proteome</keyword>
<name>A0A6L2PIV6_COPFO</name>
<feature type="domain" description="DDE-1" evidence="1">
    <location>
        <begin position="20"/>
        <end position="112"/>
    </location>
</feature>
<accession>A0A6L2PIV6</accession>
<dbReference type="AlphaFoldDB" id="A0A6L2PIV6"/>
<evidence type="ECO:0000259" key="1">
    <source>
        <dbReference type="Pfam" id="PF03184"/>
    </source>
</evidence>